<sequence>MKNAYLHVRYRGSIRRSRRCHVLRLGYRSNGQDLRTPALRIPRRPPSGRHPIRQDTWPTAAAPSCRGDRGRPPRSTRRSGQEHHLADSPCFPGVTAKAYPTSSSVPFSCFADLVAPSSVSHSIEPQCGSGIRGFDKASLRRLCICLLLLRCRIWGRQPLFPPALTPSLIVKLPSLDRSMVLGGG</sequence>
<dbReference type="Proteomes" id="UP001222027">
    <property type="component" value="Unassembled WGS sequence"/>
</dbReference>
<evidence type="ECO:0000313" key="3">
    <source>
        <dbReference type="Proteomes" id="UP001222027"/>
    </source>
</evidence>
<gene>
    <name evidence="2" type="ORF">OPV22_025889</name>
</gene>
<dbReference type="AlphaFoldDB" id="A0AAV8Q8N3"/>
<evidence type="ECO:0000313" key="2">
    <source>
        <dbReference type="EMBL" id="KAJ8471546.1"/>
    </source>
</evidence>
<proteinExistence type="predicted"/>
<feature type="compositionally biased region" description="Basic residues" evidence="1">
    <location>
        <begin position="41"/>
        <end position="51"/>
    </location>
</feature>
<accession>A0AAV8Q8N3</accession>
<keyword evidence="3" id="KW-1185">Reference proteome</keyword>
<evidence type="ECO:0000256" key="1">
    <source>
        <dbReference type="SAM" id="MobiDB-lite"/>
    </source>
</evidence>
<protein>
    <submittedName>
        <fullName evidence="2">Uncharacterized protein</fullName>
    </submittedName>
</protein>
<feature type="region of interest" description="Disordered" evidence="1">
    <location>
        <begin position="34"/>
        <end position="88"/>
    </location>
</feature>
<comment type="caution">
    <text evidence="2">The sequence shown here is derived from an EMBL/GenBank/DDBJ whole genome shotgun (WGS) entry which is preliminary data.</text>
</comment>
<dbReference type="EMBL" id="JAQQAF010000007">
    <property type="protein sequence ID" value="KAJ8471546.1"/>
    <property type="molecule type" value="Genomic_DNA"/>
</dbReference>
<name>A0AAV8Q8N3_ENSVE</name>
<reference evidence="2 3" key="1">
    <citation type="submission" date="2022-12" db="EMBL/GenBank/DDBJ databases">
        <title>Chromosome-scale assembly of the Ensete ventricosum genome.</title>
        <authorList>
            <person name="Dussert Y."/>
            <person name="Stocks J."/>
            <person name="Wendawek A."/>
            <person name="Woldeyes F."/>
            <person name="Nichols R.A."/>
            <person name="Borrell J.S."/>
        </authorList>
    </citation>
    <scope>NUCLEOTIDE SEQUENCE [LARGE SCALE GENOMIC DNA]</scope>
    <source>
        <strain evidence="3">cv. Maze</strain>
        <tissue evidence="2">Seeds</tissue>
    </source>
</reference>
<organism evidence="2 3">
    <name type="scientific">Ensete ventricosum</name>
    <name type="common">Abyssinian banana</name>
    <name type="synonym">Musa ensete</name>
    <dbReference type="NCBI Taxonomy" id="4639"/>
    <lineage>
        <taxon>Eukaryota</taxon>
        <taxon>Viridiplantae</taxon>
        <taxon>Streptophyta</taxon>
        <taxon>Embryophyta</taxon>
        <taxon>Tracheophyta</taxon>
        <taxon>Spermatophyta</taxon>
        <taxon>Magnoliopsida</taxon>
        <taxon>Liliopsida</taxon>
        <taxon>Zingiberales</taxon>
        <taxon>Musaceae</taxon>
        <taxon>Ensete</taxon>
    </lineage>
</organism>